<evidence type="ECO:0000313" key="2">
    <source>
        <dbReference type="Proteomes" id="UP000501868"/>
    </source>
</evidence>
<sequence>MNNKDHLLGEKFIGGLNNMYSHLGAQMVSPFYVLSNFFLTAVNHQTDEVRLMNKESGSKYERVLLTLETLKISPKVYSILEQKAQANELEEYITNLVEHDLDKLEKEEEAITLFDTLREEFLGEINLLKQKFASRLVEDPNEMGSGQETELRNFVAKLGEQKLDKEEFQTMLNSLRSEFLDEINSLKKELPFRPVIHANPNKYNPASELAEEMKDIKEGQLLESDQVKGTIKEVIDMDF</sequence>
<name>A0A6H1P2D1_PRIMG</name>
<gene>
    <name evidence="1" type="ORF">HFZ78_14070</name>
</gene>
<reference evidence="1 2" key="2">
    <citation type="submission" date="2020-04" db="EMBL/GenBank/DDBJ databases">
        <authorList>
            <person name="Fomenkov A."/>
            <person name="Anton B.P."/>
            <person name="Roberts R.J."/>
        </authorList>
    </citation>
    <scope>NUCLEOTIDE SEQUENCE [LARGE SCALE GENOMIC DNA]</scope>
    <source>
        <strain evidence="1 2">S2</strain>
    </source>
</reference>
<proteinExistence type="predicted"/>
<protein>
    <submittedName>
        <fullName evidence="1">Uncharacterized protein</fullName>
    </submittedName>
</protein>
<dbReference type="Proteomes" id="UP000501868">
    <property type="component" value="Chromosome"/>
</dbReference>
<organism evidence="1 2">
    <name type="scientific">Priestia megaterium</name>
    <name type="common">Bacillus megaterium</name>
    <dbReference type="NCBI Taxonomy" id="1404"/>
    <lineage>
        <taxon>Bacteria</taxon>
        <taxon>Bacillati</taxon>
        <taxon>Bacillota</taxon>
        <taxon>Bacilli</taxon>
        <taxon>Bacillales</taxon>
        <taxon>Bacillaceae</taxon>
        <taxon>Priestia</taxon>
    </lineage>
</organism>
<dbReference type="AlphaFoldDB" id="A0A6H1P2D1"/>
<dbReference type="EMBL" id="CP051128">
    <property type="protein sequence ID" value="QIZ07719.1"/>
    <property type="molecule type" value="Genomic_DNA"/>
</dbReference>
<accession>A0A6H1P2D1</accession>
<reference evidence="1 2" key="1">
    <citation type="submission" date="2020-04" db="EMBL/GenBank/DDBJ databases">
        <title>Genome-Wide Identification of 5-Methylcytosine Sites in Bacterial Genomes By High-Throughput Sequencing of MspJI Restriction Fragments.</title>
        <authorList>
            <person name="Wu V."/>
        </authorList>
    </citation>
    <scope>NUCLEOTIDE SEQUENCE [LARGE SCALE GENOMIC DNA]</scope>
    <source>
        <strain evidence="1 2">S2</strain>
    </source>
</reference>
<evidence type="ECO:0000313" key="1">
    <source>
        <dbReference type="EMBL" id="QIZ07719.1"/>
    </source>
</evidence>